<dbReference type="PROSITE" id="PS50051">
    <property type="entry name" value="MCM_2"/>
    <property type="match status" value="1"/>
</dbReference>
<accession>A0A845LF16</accession>
<evidence type="ECO:0000313" key="5">
    <source>
        <dbReference type="EMBL" id="MZP43500.1"/>
    </source>
</evidence>
<dbReference type="InterPro" id="IPR045006">
    <property type="entry name" value="CHLI-like"/>
</dbReference>
<evidence type="ECO:0000313" key="6">
    <source>
        <dbReference type="Proteomes" id="UP000471031"/>
    </source>
</evidence>
<dbReference type="OrthoDB" id="9813147at2"/>
<evidence type="ECO:0000256" key="1">
    <source>
        <dbReference type="ARBA" id="ARBA00006354"/>
    </source>
</evidence>
<comment type="caution">
    <text evidence="5">The sequence shown here is derived from an EMBL/GenBank/DDBJ whole genome shotgun (WGS) entry which is preliminary data.</text>
</comment>
<dbReference type="InterPro" id="IPR027417">
    <property type="entry name" value="P-loop_NTPase"/>
</dbReference>
<dbReference type="InterPro" id="IPR003593">
    <property type="entry name" value="AAA+_ATPase"/>
</dbReference>
<dbReference type="AlphaFoldDB" id="A0A845LF16"/>
<dbReference type="InterPro" id="IPR020568">
    <property type="entry name" value="Ribosomal_Su5_D2-typ_SF"/>
</dbReference>
<keyword evidence="6" id="KW-1185">Reference proteome</keyword>
<dbReference type="SUPFAM" id="SSF54211">
    <property type="entry name" value="Ribosomal protein S5 domain 2-like"/>
    <property type="match status" value="1"/>
</dbReference>
<dbReference type="GO" id="GO:0005524">
    <property type="term" value="F:ATP binding"/>
    <property type="evidence" value="ECO:0007669"/>
    <property type="project" value="UniProtKB-KW"/>
</dbReference>
<protein>
    <submittedName>
        <fullName evidence="5">YifB family Mg chelatase-like AAA ATPase</fullName>
    </submittedName>
</protein>
<dbReference type="InterPro" id="IPR025158">
    <property type="entry name" value="Mg_chelat-rel_C"/>
</dbReference>
<dbReference type="Pfam" id="PF13541">
    <property type="entry name" value="ChlI"/>
    <property type="match status" value="1"/>
</dbReference>
<evidence type="ECO:0000259" key="4">
    <source>
        <dbReference type="PROSITE" id="PS50051"/>
    </source>
</evidence>
<dbReference type="PANTHER" id="PTHR32039:SF7">
    <property type="entry name" value="COMPETENCE PROTEIN COMM"/>
    <property type="match status" value="1"/>
</dbReference>
<feature type="domain" description="MCM C-terminal AAA(+) ATPase" evidence="4">
    <location>
        <begin position="311"/>
        <end position="369"/>
    </location>
</feature>
<dbReference type="Gene3D" id="3.40.50.300">
    <property type="entry name" value="P-loop containing nucleotide triphosphate hydrolases"/>
    <property type="match status" value="1"/>
</dbReference>
<dbReference type="Pfam" id="PF01078">
    <property type="entry name" value="Mg_chelatase"/>
    <property type="match status" value="1"/>
</dbReference>
<comment type="similarity">
    <text evidence="1">Belongs to the Mg-chelatase subunits D/I family. ComM subfamily.</text>
</comment>
<dbReference type="Gene3D" id="3.30.230.10">
    <property type="match status" value="1"/>
</dbReference>
<sequence>MLARVQSVVLEGLSAQTIEVEVDVANGLPAFDLVGLPATAVREARERVRSALRNSGYEFPLRRITVNLAPADVRKDGSGLDVPIAVGILAATGQIDAGCLHDWFLVGELALDGAIRPVSGVLAMARGLARKPHKKSDATSANQLNSSVKLFVPEANLAEASRVTGIQAYGSIHLKMVVESLNSPIQNGSTRDIKELITAQTKRDLSSFIPNLNSVRGQPVAKRAVEIAAAGGHNLVLIGAPGTGKTMLARCLPGILPPMTDEEAMETTMIYSVAGALPEGVGWMDNRPFRTPHHYTTLAALVGGGRPPRPGEISLAHNGVLFMDEWPEFSREALEALRQPLEDGQVTIARQGGAVTFPARLMLVAAMNPCPCGHLGNPEKECICSPISVERYRNRISGPLWDRMDLQVAVNRPSYSDLFDSTKEPSTAEENSETVLNRVIDARRRQWQRNRLLSPNQRTVCNAHLDAGVLKQVTELDGESEALLTQAYRRLGLSGRGLHRILKVARTIADLEASERIEKNHLAEALRFRL</sequence>
<reference evidence="5 6" key="1">
    <citation type="submission" date="2020-01" db="EMBL/GenBank/DDBJ databases">
        <title>Whole genome sequence of Heliobacterium gestii DSM 11169.</title>
        <authorList>
            <person name="Kyndt J.A."/>
            <person name="Meyer T.E."/>
        </authorList>
    </citation>
    <scope>NUCLEOTIDE SEQUENCE [LARGE SCALE GENOMIC DNA]</scope>
    <source>
        <strain evidence="5 6">DSM 11169</strain>
    </source>
</reference>
<dbReference type="Proteomes" id="UP000471031">
    <property type="component" value="Unassembled WGS sequence"/>
</dbReference>
<name>A0A845LF16_HELGE</name>
<dbReference type="EMBL" id="WXEX01000008">
    <property type="protein sequence ID" value="MZP43500.1"/>
    <property type="molecule type" value="Genomic_DNA"/>
</dbReference>
<dbReference type="InterPro" id="IPR001208">
    <property type="entry name" value="MCM_dom"/>
</dbReference>
<dbReference type="InterPro" id="IPR000523">
    <property type="entry name" value="Mg_chelatse_chII-like_cat_dom"/>
</dbReference>
<dbReference type="InterPro" id="IPR014721">
    <property type="entry name" value="Ribsml_uS5_D2-typ_fold_subgr"/>
</dbReference>
<keyword evidence="3" id="KW-0067">ATP-binding</keyword>
<dbReference type="NCBIfam" id="TIGR00368">
    <property type="entry name" value="YifB family Mg chelatase-like AAA ATPase"/>
    <property type="match status" value="1"/>
</dbReference>
<dbReference type="SMART" id="SM00382">
    <property type="entry name" value="AAA"/>
    <property type="match status" value="1"/>
</dbReference>
<gene>
    <name evidence="5" type="ORF">GTO89_10660</name>
</gene>
<dbReference type="PRINTS" id="PR01657">
    <property type="entry name" value="MCMFAMILY"/>
</dbReference>
<dbReference type="InterPro" id="IPR004482">
    <property type="entry name" value="Mg_chelat-rel"/>
</dbReference>
<dbReference type="RefSeq" id="WP_161262066.1">
    <property type="nucleotide sequence ID" value="NZ_JAFBDC010000007.1"/>
</dbReference>
<evidence type="ECO:0000256" key="2">
    <source>
        <dbReference type="ARBA" id="ARBA00022741"/>
    </source>
</evidence>
<organism evidence="5 6">
    <name type="scientific">Heliomicrobium gestii</name>
    <name type="common">Heliobacterium gestii</name>
    <dbReference type="NCBI Taxonomy" id="2699"/>
    <lineage>
        <taxon>Bacteria</taxon>
        <taxon>Bacillati</taxon>
        <taxon>Bacillota</taxon>
        <taxon>Clostridia</taxon>
        <taxon>Eubacteriales</taxon>
        <taxon>Heliobacteriaceae</taxon>
        <taxon>Heliomicrobium</taxon>
    </lineage>
</organism>
<dbReference type="Pfam" id="PF13335">
    <property type="entry name" value="Mg_chelatase_C"/>
    <property type="match status" value="1"/>
</dbReference>
<dbReference type="SUPFAM" id="SSF52540">
    <property type="entry name" value="P-loop containing nucleoside triphosphate hydrolases"/>
    <property type="match status" value="1"/>
</dbReference>
<keyword evidence="2" id="KW-0547">Nucleotide-binding</keyword>
<proteinExistence type="inferred from homology"/>
<dbReference type="GO" id="GO:0003677">
    <property type="term" value="F:DNA binding"/>
    <property type="evidence" value="ECO:0007669"/>
    <property type="project" value="InterPro"/>
</dbReference>
<dbReference type="PANTHER" id="PTHR32039">
    <property type="entry name" value="MAGNESIUM-CHELATASE SUBUNIT CHLI"/>
    <property type="match status" value="1"/>
</dbReference>
<evidence type="ECO:0000256" key="3">
    <source>
        <dbReference type="ARBA" id="ARBA00022840"/>
    </source>
</evidence>